<evidence type="ECO:0000313" key="9">
    <source>
        <dbReference type="Proteomes" id="UP000834106"/>
    </source>
</evidence>
<dbReference type="InterPro" id="IPR000719">
    <property type="entry name" value="Prot_kinase_dom"/>
</dbReference>
<gene>
    <name evidence="8" type="ORF">FPE_LOCUS4341</name>
</gene>
<keyword evidence="1" id="KW-0723">Serine/threonine-protein kinase</keyword>
<dbReference type="PANTHER" id="PTHR27002:SF851">
    <property type="entry name" value="G-TYPE LECTIN S-RECEPTOR-LIKE SERINE_THREONINE-PROTEIN KINASE SD1-1"/>
    <property type="match status" value="1"/>
</dbReference>
<dbReference type="NCBIfam" id="TIGR01167">
    <property type="entry name" value="LPXTG_anchor"/>
    <property type="match status" value="1"/>
</dbReference>
<sequence>MASSELDSKGKGRKILISSLTSLMGVVLLGLSLMLYYRKRKKNCTKWRTEGSRSESHNKDYELPLFRTSTISKATNNFSANNKLGQGGYGPVYKGTLEDGQEVAVKSLDLILFDQTRSALLDWPKRLQIVNGVARGLISFGGNETEDKTNRVVGTYGYMSPEYAVHGRFSQKSDVFSFGVLVLEILTGKRNSGFSHEDQHLNLLGHAWTLHKEERSLELIDECLSETANLLEVLRLIHVGLLCVQQCPDDRPSMFSVVAMLGNDAALPQANQPGFFAERDVSVGKSITSCSSNEITITQLEAR</sequence>
<feature type="transmembrane region" description="Helical" evidence="6">
    <location>
        <begin position="15"/>
        <end position="37"/>
    </location>
</feature>
<evidence type="ECO:0000259" key="7">
    <source>
        <dbReference type="PROSITE" id="PS50011"/>
    </source>
</evidence>
<dbReference type="InterPro" id="IPR001245">
    <property type="entry name" value="Ser-Thr/Tyr_kinase_cat_dom"/>
</dbReference>
<evidence type="ECO:0000256" key="4">
    <source>
        <dbReference type="ARBA" id="ARBA00022777"/>
    </source>
</evidence>
<dbReference type="GO" id="GO:0004674">
    <property type="term" value="F:protein serine/threonine kinase activity"/>
    <property type="evidence" value="ECO:0007669"/>
    <property type="project" value="UniProtKB-KW"/>
</dbReference>
<keyword evidence="6" id="KW-0812">Transmembrane</keyword>
<evidence type="ECO:0000256" key="6">
    <source>
        <dbReference type="SAM" id="Phobius"/>
    </source>
</evidence>
<dbReference type="InterPro" id="IPR021820">
    <property type="entry name" value="S-locus_recpt_kinase_C"/>
</dbReference>
<dbReference type="GO" id="GO:0005886">
    <property type="term" value="C:plasma membrane"/>
    <property type="evidence" value="ECO:0007669"/>
    <property type="project" value="TreeGrafter"/>
</dbReference>
<dbReference type="Pfam" id="PF11883">
    <property type="entry name" value="DUF3403"/>
    <property type="match status" value="1"/>
</dbReference>
<keyword evidence="9" id="KW-1185">Reference proteome</keyword>
<keyword evidence="6" id="KW-0472">Membrane</keyword>
<reference evidence="8" key="1">
    <citation type="submission" date="2023-05" db="EMBL/GenBank/DDBJ databases">
        <authorList>
            <person name="Huff M."/>
        </authorList>
    </citation>
    <scope>NUCLEOTIDE SEQUENCE</scope>
</reference>
<keyword evidence="3" id="KW-0547">Nucleotide-binding</keyword>
<dbReference type="SUPFAM" id="SSF56112">
    <property type="entry name" value="Protein kinase-like (PK-like)"/>
    <property type="match status" value="1"/>
</dbReference>
<evidence type="ECO:0000256" key="2">
    <source>
        <dbReference type="ARBA" id="ARBA00022679"/>
    </source>
</evidence>
<evidence type="ECO:0000256" key="1">
    <source>
        <dbReference type="ARBA" id="ARBA00022527"/>
    </source>
</evidence>
<keyword evidence="6" id="KW-1133">Transmembrane helix</keyword>
<dbReference type="AlphaFoldDB" id="A0AAD2DML9"/>
<name>A0AAD2DML9_9LAMI</name>
<dbReference type="Gene3D" id="1.10.510.10">
    <property type="entry name" value="Transferase(Phosphotransferase) domain 1"/>
    <property type="match status" value="1"/>
</dbReference>
<keyword evidence="5" id="KW-0067">ATP-binding</keyword>
<organism evidence="8 9">
    <name type="scientific">Fraxinus pennsylvanica</name>
    <dbReference type="NCBI Taxonomy" id="56036"/>
    <lineage>
        <taxon>Eukaryota</taxon>
        <taxon>Viridiplantae</taxon>
        <taxon>Streptophyta</taxon>
        <taxon>Embryophyta</taxon>
        <taxon>Tracheophyta</taxon>
        <taxon>Spermatophyta</taxon>
        <taxon>Magnoliopsida</taxon>
        <taxon>eudicotyledons</taxon>
        <taxon>Gunneridae</taxon>
        <taxon>Pentapetalae</taxon>
        <taxon>asterids</taxon>
        <taxon>lamiids</taxon>
        <taxon>Lamiales</taxon>
        <taxon>Oleaceae</taxon>
        <taxon>Oleeae</taxon>
        <taxon>Fraxinus</taxon>
    </lineage>
</organism>
<dbReference type="Proteomes" id="UP000834106">
    <property type="component" value="Chromosome 2"/>
</dbReference>
<evidence type="ECO:0000256" key="5">
    <source>
        <dbReference type="ARBA" id="ARBA00022840"/>
    </source>
</evidence>
<feature type="domain" description="Protein kinase" evidence="7">
    <location>
        <begin position="1"/>
        <end position="267"/>
    </location>
</feature>
<accession>A0AAD2DML9</accession>
<dbReference type="PROSITE" id="PS50011">
    <property type="entry name" value="PROTEIN_KINASE_DOM"/>
    <property type="match status" value="1"/>
</dbReference>
<evidence type="ECO:0000313" key="8">
    <source>
        <dbReference type="EMBL" id="CAI9756911.1"/>
    </source>
</evidence>
<dbReference type="PANTHER" id="PTHR27002">
    <property type="entry name" value="RECEPTOR-LIKE SERINE/THREONINE-PROTEIN KINASE SD1-8"/>
    <property type="match status" value="1"/>
</dbReference>
<dbReference type="Gene3D" id="3.30.200.20">
    <property type="entry name" value="Phosphorylase Kinase, domain 1"/>
    <property type="match status" value="1"/>
</dbReference>
<dbReference type="GO" id="GO:0005524">
    <property type="term" value="F:ATP binding"/>
    <property type="evidence" value="ECO:0007669"/>
    <property type="project" value="UniProtKB-KW"/>
</dbReference>
<dbReference type="InterPro" id="IPR011009">
    <property type="entry name" value="Kinase-like_dom_sf"/>
</dbReference>
<dbReference type="Pfam" id="PF07714">
    <property type="entry name" value="PK_Tyr_Ser-Thr"/>
    <property type="match status" value="1"/>
</dbReference>
<dbReference type="FunFam" id="1.10.510.10:FF:001722">
    <property type="entry name" value="G-type lectin S-receptor-like serine/threonine-protein kinase B120"/>
    <property type="match status" value="1"/>
</dbReference>
<keyword evidence="2" id="KW-0808">Transferase</keyword>
<dbReference type="EMBL" id="OU503037">
    <property type="protein sequence ID" value="CAI9756911.1"/>
    <property type="molecule type" value="Genomic_DNA"/>
</dbReference>
<proteinExistence type="predicted"/>
<keyword evidence="4" id="KW-0418">Kinase</keyword>
<evidence type="ECO:0000256" key="3">
    <source>
        <dbReference type="ARBA" id="ARBA00022741"/>
    </source>
</evidence>
<protein>
    <recommendedName>
        <fullName evidence="7">Protein kinase domain-containing protein</fullName>
    </recommendedName>
</protein>